<name>A0A8H4KVS7_9HYPO</name>
<gene>
    <name evidence="1" type="ORF">F53441_1281</name>
</gene>
<keyword evidence="2" id="KW-1185">Reference proteome</keyword>
<evidence type="ECO:0000313" key="1">
    <source>
        <dbReference type="EMBL" id="KAF4456623.1"/>
    </source>
</evidence>
<proteinExistence type="predicted"/>
<dbReference type="AlphaFoldDB" id="A0A8H4KVS7"/>
<evidence type="ECO:0000313" key="2">
    <source>
        <dbReference type="Proteomes" id="UP000605986"/>
    </source>
</evidence>
<dbReference type="EMBL" id="JAADJG010000050">
    <property type="protein sequence ID" value="KAF4456623.1"/>
    <property type="molecule type" value="Genomic_DNA"/>
</dbReference>
<protein>
    <submittedName>
        <fullName evidence="1">Uncharacterized protein</fullName>
    </submittedName>
</protein>
<sequence>MKASEIDKFLHQLSVESPWFPIHPLFWTTQHLELLHCNFQQVDRDVETLHSGINHHGNDLTRDAETLATTVLPTMKSISAQHLLCPQGSPLKRINGVPPFIYANRQVHLPECDVYLVNNKNRQTPLIVGFYHYNNVTKARKRTLSAPGHPGQGYNGPGTRICLRKLRQVTPPLWSEDPYLICVLLSLAQLQWRASLSRQPISILVRLLVTNMMDTTHAHVYEADFPSNVLQSLMTPTIYMGNITWPTIKHIEVPFKPYLSFSQRIIKCLVDDEYKPSTDAAIATATISRTDKQECNDADQ</sequence>
<reference evidence="1" key="1">
    <citation type="submission" date="2020-01" db="EMBL/GenBank/DDBJ databases">
        <title>Identification and distribution of gene clusters putatively required for synthesis of sphingolipid metabolism inhibitors in phylogenetically diverse species of the filamentous fungus Fusarium.</title>
        <authorList>
            <person name="Kim H.-S."/>
            <person name="Busman M."/>
            <person name="Brown D.W."/>
            <person name="Divon H."/>
            <person name="Uhlig S."/>
            <person name="Proctor R.H."/>
        </authorList>
    </citation>
    <scope>NUCLEOTIDE SEQUENCE</scope>
    <source>
        <strain evidence="1">NRRL 53441</strain>
    </source>
</reference>
<organism evidence="1 2">
    <name type="scientific">Fusarium austroafricanum</name>
    <dbReference type="NCBI Taxonomy" id="2364996"/>
    <lineage>
        <taxon>Eukaryota</taxon>
        <taxon>Fungi</taxon>
        <taxon>Dikarya</taxon>
        <taxon>Ascomycota</taxon>
        <taxon>Pezizomycotina</taxon>
        <taxon>Sordariomycetes</taxon>
        <taxon>Hypocreomycetidae</taxon>
        <taxon>Hypocreales</taxon>
        <taxon>Nectriaceae</taxon>
        <taxon>Fusarium</taxon>
        <taxon>Fusarium concolor species complex</taxon>
    </lineage>
</organism>
<dbReference type="Proteomes" id="UP000605986">
    <property type="component" value="Unassembled WGS sequence"/>
</dbReference>
<accession>A0A8H4KVS7</accession>
<comment type="caution">
    <text evidence="1">The sequence shown here is derived from an EMBL/GenBank/DDBJ whole genome shotgun (WGS) entry which is preliminary data.</text>
</comment>
<dbReference type="OrthoDB" id="5343483at2759"/>